<accession>A0ABR4YKU3</accession>
<protein>
    <submittedName>
        <fullName evidence="1">Cyclic nucleotide-binding protein</fullName>
    </submittedName>
</protein>
<comment type="caution">
    <text evidence="1">The sequence shown here is derived from an EMBL/GenBank/DDBJ whole genome shotgun (WGS) entry which is preliminary data.</text>
</comment>
<dbReference type="SUPFAM" id="SSF51206">
    <property type="entry name" value="cAMP-binding domain-like"/>
    <property type="match status" value="1"/>
</dbReference>
<gene>
    <name evidence="1" type="ORF">LG35_05195</name>
</gene>
<dbReference type="EMBL" id="JRGF01000005">
    <property type="protein sequence ID" value="KHE42286.1"/>
    <property type="molecule type" value="Genomic_DNA"/>
</dbReference>
<dbReference type="RefSeq" id="WP_035473080.1">
    <property type="nucleotide sequence ID" value="NZ_JRGF01000005.1"/>
</dbReference>
<dbReference type="InterPro" id="IPR018490">
    <property type="entry name" value="cNMP-bd_dom_sf"/>
</dbReference>
<dbReference type="InterPro" id="IPR014710">
    <property type="entry name" value="RmlC-like_jellyroll"/>
</dbReference>
<evidence type="ECO:0000313" key="1">
    <source>
        <dbReference type="EMBL" id="KHE42286.1"/>
    </source>
</evidence>
<name>A0ABR4YKU3_9BACT</name>
<dbReference type="Proteomes" id="UP000030889">
    <property type="component" value="Unassembled WGS sequence"/>
</dbReference>
<organism evidence="1 2">
    <name type="scientific">Alistipes inops</name>
    <dbReference type="NCBI Taxonomy" id="1501391"/>
    <lineage>
        <taxon>Bacteria</taxon>
        <taxon>Pseudomonadati</taxon>
        <taxon>Bacteroidota</taxon>
        <taxon>Bacteroidia</taxon>
        <taxon>Bacteroidales</taxon>
        <taxon>Rikenellaceae</taxon>
        <taxon>Alistipes</taxon>
    </lineage>
</organism>
<reference evidence="1 2" key="1">
    <citation type="submission" date="2014-09" db="EMBL/GenBank/DDBJ databases">
        <title>Alistipes sp. 627, sp. nov., a novel member of the family Rikenellaceae isolated from human faeces.</title>
        <authorList>
            <person name="Shkoporov A.N."/>
            <person name="Chaplin A.V."/>
            <person name="Motuzova O.V."/>
            <person name="Kafarskaia L.I."/>
            <person name="Khokhlova E.V."/>
            <person name="Efimov B.A."/>
        </authorList>
    </citation>
    <scope>NUCLEOTIDE SEQUENCE [LARGE SCALE GENOMIC DNA]</scope>
    <source>
        <strain evidence="1 2">627</strain>
    </source>
</reference>
<sequence>MELQEILNAIYRIPEASADRLASCSVRIDRPKGCRILEAGKVETDLFFIARGIARAYIPKGDREITFWIGQEGTAIVSLRSYVCNGAGYESVELMEDSSLYRLRRNDLDTLYREDIHIANWGRKFAESEFLRTEERLIPLLFTTASERYELLLTQHPDLLQRMPLECLATYLGVTPVSLSRIRAKRK</sequence>
<proteinExistence type="predicted"/>
<dbReference type="Gene3D" id="2.60.120.10">
    <property type="entry name" value="Jelly Rolls"/>
    <property type="match status" value="1"/>
</dbReference>
<keyword evidence="2" id="KW-1185">Reference proteome</keyword>
<evidence type="ECO:0000313" key="2">
    <source>
        <dbReference type="Proteomes" id="UP000030889"/>
    </source>
</evidence>